<gene>
    <name evidence="2" type="ORF">DMN91_011566</name>
</gene>
<evidence type="ECO:0000256" key="1">
    <source>
        <dbReference type="SAM" id="Phobius"/>
    </source>
</evidence>
<dbReference type="InterPro" id="IPR005240">
    <property type="entry name" value="DUF389"/>
</dbReference>
<dbReference type="PANTHER" id="PTHR20992">
    <property type="entry name" value="AT15442P-RELATED"/>
    <property type="match status" value="1"/>
</dbReference>
<dbReference type="OrthoDB" id="543859at2759"/>
<organism evidence="2">
    <name type="scientific">Ooceraea biroi</name>
    <name type="common">Clonal raider ant</name>
    <name type="synonym">Cerapachys biroi</name>
    <dbReference type="NCBI Taxonomy" id="2015173"/>
    <lineage>
        <taxon>Eukaryota</taxon>
        <taxon>Metazoa</taxon>
        <taxon>Ecdysozoa</taxon>
        <taxon>Arthropoda</taxon>
        <taxon>Hexapoda</taxon>
        <taxon>Insecta</taxon>
        <taxon>Pterygota</taxon>
        <taxon>Neoptera</taxon>
        <taxon>Endopterygota</taxon>
        <taxon>Hymenoptera</taxon>
        <taxon>Apocrita</taxon>
        <taxon>Aculeata</taxon>
        <taxon>Formicoidea</taxon>
        <taxon>Formicidae</taxon>
        <taxon>Dorylinae</taxon>
        <taxon>Ooceraea</taxon>
    </lineage>
</organism>
<evidence type="ECO:0008006" key="3">
    <source>
        <dbReference type="Google" id="ProtNLM"/>
    </source>
</evidence>
<name>A0A3L8D5X1_OOCBI</name>
<dbReference type="EMBL" id="QOIP01000012">
    <property type="protein sequence ID" value="RLU15810.1"/>
    <property type="molecule type" value="Genomic_DNA"/>
</dbReference>
<reference evidence="2" key="1">
    <citation type="journal article" date="2018" name="Genome Res.">
        <title>The genomic architecture and molecular evolution of ant odorant receptors.</title>
        <authorList>
            <person name="McKenzie S.K."/>
            <person name="Kronauer D.J.C."/>
        </authorList>
    </citation>
    <scope>NUCLEOTIDE SEQUENCE [LARGE SCALE GENOMIC DNA]</scope>
    <source>
        <strain evidence="2">Clonal line C1</strain>
    </source>
</reference>
<protein>
    <recommendedName>
        <fullName evidence="3">DUF389 domain-containing protein</fullName>
    </recommendedName>
</protein>
<keyword evidence="1" id="KW-1133">Transmembrane helix</keyword>
<feature type="transmembrane region" description="Helical" evidence="1">
    <location>
        <begin position="457"/>
        <end position="478"/>
    </location>
</feature>
<sequence length="671" mass="74980">MKFFERNYQANAASMPGGVVFLVCIPTLSYEHELVFGVPLKRKRVERSKSKITASPKVDLRLKEVKTRAQLLSLEDDGRVDDDDEDDDVGIDVGVDSRRRLRGYPARSKTPVFVSMETVLEELLKKLKVEHVVWCKDKEDMYYEVIFPVPAGEPCENCIHCLTEMGIGVKMNSIVSVIPTQCTYSSVSTTAIKDDVARRFLDFLNETWVKTQLSITYFMSFRRKESEDRNNAWESFVGSIRSKLTVQQVVDGVRSGGDLTFDYVLLVLTADCLAALGLVENSATNVVAAMLVSPLMGPVMSLTFGTIIADRDLQLVGLKSLMLGIFLSILFGFIFGLILGTTEMPWGYNDWPTDEMKGRGNYRSLWMGVLWALPSGTGVAVALLQGSNGPLIGVAISASLLPPVVNCGLFWALGCIWLIYRPIKMPHIKGESYTNFNSSYKYIYSDYLPVEFFCNGIISACLTFINVMCIFITAIIVLKIKEVAAPYTSTPELRRFWEHDIRLVRDKNISRDNSSLNSSYYDGLSKRKQRALERTLNEAVREAMNDETFRKVQRLSYGQHGPEEIGPRFGLRGCGAAGRSNMKENEDVEEIISEDKDYPRSRKILNSGNTSEDLAALDRLITYLLSQPSNPGGGNLDTWRRSHRASSRGYRQLRGTAADIAETGGVGTTPL</sequence>
<accession>A0A3L8D5X1</accession>
<feature type="transmembrane region" description="Helical" evidence="1">
    <location>
        <begin position="321"/>
        <end position="342"/>
    </location>
</feature>
<comment type="caution">
    <text evidence="2">The sequence shown here is derived from an EMBL/GenBank/DDBJ whole genome shotgun (WGS) entry which is preliminary data.</text>
</comment>
<evidence type="ECO:0000313" key="2">
    <source>
        <dbReference type="EMBL" id="RLU15810.1"/>
    </source>
</evidence>
<dbReference type="Proteomes" id="UP000279307">
    <property type="component" value="Chromosome 12"/>
</dbReference>
<dbReference type="Pfam" id="PF04087">
    <property type="entry name" value="DUF389"/>
    <property type="match status" value="1"/>
</dbReference>
<dbReference type="PANTHER" id="PTHR20992:SF12">
    <property type="entry name" value="IP07646P"/>
    <property type="match status" value="1"/>
</dbReference>
<reference evidence="2" key="2">
    <citation type="submission" date="2018-07" db="EMBL/GenBank/DDBJ databases">
        <authorList>
            <person name="Mckenzie S.K."/>
            <person name="Kronauer D.J.C."/>
        </authorList>
    </citation>
    <scope>NUCLEOTIDE SEQUENCE</scope>
    <source>
        <strain evidence="2">Clonal line C1</strain>
    </source>
</reference>
<feature type="transmembrane region" description="Helical" evidence="1">
    <location>
        <begin position="285"/>
        <end position="309"/>
    </location>
</feature>
<feature type="transmembrane region" description="Helical" evidence="1">
    <location>
        <begin position="362"/>
        <end position="384"/>
    </location>
</feature>
<keyword evidence="1" id="KW-0812">Transmembrane</keyword>
<keyword evidence="1" id="KW-0472">Membrane</keyword>
<proteinExistence type="predicted"/>
<dbReference type="AlphaFoldDB" id="A0A3L8D5X1"/>
<feature type="transmembrane region" description="Helical" evidence="1">
    <location>
        <begin position="391"/>
        <end position="420"/>
    </location>
</feature>